<organism evidence="3 4">
    <name type="scientific">Candidatus Gottesmanbacteria bacterium RIFCSPHIGHO2_01_FULL_42_12</name>
    <dbReference type="NCBI Taxonomy" id="1798377"/>
    <lineage>
        <taxon>Bacteria</taxon>
        <taxon>Candidatus Gottesmaniibacteriota</taxon>
    </lineage>
</organism>
<accession>A0A1F5Z6G3</accession>
<dbReference type="GO" id="GO:0015627">
    <property type="term" value="C:type II protein secretion system complex"/>
    <property type="evidence" value="ECO:0007669"/>
    <property type="project" value="TreeGrafter"/>
</dbReference>
<dbReference type="Pfam" id="PF12836">
    <property type="entry name" value="HHH_3"/>
    <property type="match status" value="1"/>
</dbReference>
<dbReference type="EMBL" id="MFJG01000002">
    <property type="protein sequence ID" value="OGG07732.1"/>
    <property type="molecule type" value="Genomic_DNA"/>
</dbReference>
<sequence length="193" mass="20912">MEGVDLKKYLPFVVGLLGVVFIVIGIVVPKVKTPQPEITIETGGEEVKGVKTEQKLKIILVDVAGAVEKPGVYQLTNDSRIVDALIPAGGLSAKADRMYIAKTINMAQKLTDGSKVYIPFINEAVNIAETNITNMININSATLDELDKLPGIGPITAQKIIDNRSYQNISELVSRKVLGSSVYANIKDRLSVY</sequence>
<proteinExistence type="predicted"/>
<dbReference type="SUPFAM" id="SSF81585">
    <property type="entry name" value="PsbU/PolX domain-like"/>
    <property type="match status" value="1"/>
</dbReference>
<dbReference type="AlphaFoldDB" id="A0A1F5Z6G3"/>
<dbReference type="Pfam" id="PF10531">
    <property type="entry name" value="SLBB"/>
    <property type="match status" value="1"/>
</dbReference>
<keyword evidence="1" id="KW-0472">Membrane</keyword>
<name>A0A1F5Z6G3_9BACT</name>
<dbReference type="STRING" id="1798377.A2872_02090"/>
<dbReference type="GO" id="GO:0003677">
    <property type="term" value="F:DNA binding"/>
    <property type="evidence" value="ECO:0007669"/>
    <property type="project" value="InterPro"/>
</dbReference>
<comment type="caution">
    <text evidence="3">The sequence shown here is derived from an EMBL/GenBank/DDBJ whole genome shotgun (WGS) entry which is preliminary data.</text>
</comment>
<feature type="domain" description="Helix-hairpin-helix DNA-binding motif class 1" evidence="2">
    <location>
        <begin position="144"/>
        <end position="163"/>
    </location>
</feature>
<dbReference type="PANTHER" id="PTHR21180">
    <property type="entry name" value="ENDONUCLEASE/EXONUCLEASE/PHOSPHATASE FAMILY DOMAIN-CONTAINING PROTEIN 1"/>
    <property type="match status" value="1"/>
</dbReference>
<feature type="transmembrane region" description="Helical" evidence="1">
    <location>
        <begin position="9"/>
        <end position="28"/>
    </location>
</feature>
<dbReference type="SMART" id="SM00278">
    <property type="entry name" value="HhH1"/>
    <property type="match status" value="1"/>
</dbReference>
<protein>
    <recommendedName>
        <fullName evidence="2">Helix-hairpin-helix DNA-binding motif class 1 domain-containing protein</fullName>
    </recommendedName>
</protein>
<dbReference type="InterPro" id="IPR051675">
    <property type="entry name" value="Endo/Exo/Phosphatase_dom_1"/>
</dbReference>
<dbReference type="InterPro" id="IPR019554">
    <property type="entry name" value="Soluble_ligand-bd"/>
</dbReference>
<evidence type="ECO:0000256" key="1">
    <source>
        <dbReference type="SAM" id="Phobius"/>
    </source>
</evidence>
<dbReference type="GO" id="GO:0015628">
    <property type="term" value="P:protein secretion by the type II secretion system"/>
    <property type="evidence" value="ECO:0007669"/>
    <property type="project" value="TreeGrafter"/>
</dbReference>
<dbReference type="Gene3D" id="1.10.150.320">
    <property type="entry name" value="Photosystem II 12 kDa extrinsic protein"/>
    <property type="match status" value="1"/>
</dbReference>
<dbReference type="Proteomes" id="UP000178681">
    <property type="component" value="Unassembled WGS sequence"/>
</dbReference>
<dbReference type="PANTHER" id="PTHR21180:SF32">
    <property type="entry name" value="ENDONUCLEASE_EXONUCLEASE_PHOSPHATASE FAMILY DOMAIN-CONTAINING PROTEIN 1"/>
    <property type="match status" value="1"/>
</dbReference>
<keyword evidence="1" id="KW-1133">Transmembrane helix</keyword>
<evidence type="ECO:0000259" key="2">
    <source>
        <dbReference type="SMART" id="SM00278"/>
    </source>
</evidence>
<gene>
    <name evidence="3" type="ORF">A2872_02090</name>
</gene>
<evidence type="ECO:0000313" key="3">
    <source>
        <dbReference type="EMBL" id="OGG07732.1"/>
    </source>
</evidence>
<dbReference type="GO" id="GO:0006281">
    <property type="term" value="P:DNA repair"/>
    <property type="evidence" value="ECO:0007669"/>
    <property type="project" value="InterPro"/>
</dbReference>
<reference evidence="3 4" key="1">
    <citation type="journal article" date="2016" name="Nat. Commun.">
        <title>Thousands of microbial genomes shed light on interconnected biogeochemical processes in an aquifer system.</title>
        <authorList>
            <person name="Anantharaman K."/>
            <person name="Brown C.T."/>
            <person name="Hug L.A."/>
            <person name="Sharon I."/>
            <person name="Castelle C.J."/>
            <person name="Probst A.J."/>
            <person name="Thomas B.C."/>
            <person name="Singh A."/>
            <person name="Wilkins M.J."/>
            <person name="Karaoz U."/>
            <person name="Brodie E.L."/>
            <person name="Williams K.H."/>
            <person name="Hubbard S.S."/>
            <person name="Banfield J.F."/>
        </authorList>
    </citation>
    <scope>NUCLEOTIDE SEQUENCE [LARGE SCALE GENOMIC DNA]</scope>
</reference>
<evidence type="ECO:0000313" key="4">
    <source>
        <dbReference type="Proteomes" id="UP000178681"/>
    </source>
</evidence>
<keyword evidence="1" id="KW-0812">Transmembrane</keyword>
<dbReference type="InterPro" id="IPR003583">
    <property type="entry name" value="Hlx-hairpin-Hlx_DNA-bd_motif"/>
</dbReference>